<proteinExistence type="predicted"/>
<protein>
    <submittedName>
        <fullName evidence="1">Uncharacterized protein</fullName>
    </submittedName>
</protein>
<accession>A0A9P9G4L8</accession>
<dbReference type="GeneID" id="70220704"/>
<dbReference type="OrthoDB" id="5091743at2759"/>
<dbReference type="RefSeq" id="XP_046044056.1">
    <property type="nucleotide sequence ID" value="XM_046190750.1"/>
</dbReference>
<organism evidence="1 2">
    <name type="scientific">Fusarium redolens</name>
    <dbReference type="NCBI Taxonomy" id="48865"/>
    <lineage>
        <taxon>Eukaryota</taxon>
        <taxon>Fungi</taxon>
        <taxon>Dikarya</taxon>
        <taxon>Ascomycota</taxon>
        <taxon>Pezizomycotina</taxon>
        <taxon>Sordariomycetes</taxon>
        <taxon>Hypocreomycetidae</taxon>
        <taxon>Hypocreales</taxon>
        <taxon>Nectriaceae</taxon>
        <taxon>Fusarium</taxon>
        <taxon>Fusarium redolens species complex</taxon>
    </lineage>
</organism>
<keyword evidence="2" id="KW-1185">Reference proteome</keyword>
<sequence>MRPAPTLSVLPVIGLAPTPSPSLPQTDIFEWLIKGYEKRGLTPPAYDALQAREIQFRNILKTIKRWLEADGKTFWSDFQPQITEAQEVANASHSKLVTDAVDIAEQVQIVQVYALWTERVDSGKHPWLWEVELDRAELVTELCDKYVNEGPEAMYSFVGSYSYCSKRPLSCLVGAIVAAALGPVAGALLGDGTAAAILLTGGIAGAVSSVSAGATAAALDCQPYGVRQVGWDALIGFAAGLVTAGTDQLVTQSLSRTIRLSTRQIVGATVGSGIGTASSTMLESYVRGNEIRWSDVPLSTAIGLSIGYMLARRAARQSNDTRLTLKQGGEMMRGRLSTATSMSDISVPASSSRLMPKDQLGASWTSLINSIEYFWMIEI</sequence>
<dbReference type="Proteomes" id="UP000720189">
    <property type="component" value="Unassembled WGS sequence"/>
</dbReference>
<comment type="caution">
    <text evidence="1">The sequence shown here is derived from an EMBL/GenBank/DDBJ whole genome shotgun (WGS) entry which is preliminary data.</text>
</comment>
<evidence type="ECO:0000313" key="2">
    <source>
        <dbReference type="Proteomes" id="UP000720189"/>
    </source>
</evidence>
<name>A0A9P9G4L8_FUSRE</name>
<dbReference type="AlphaFoldDB" id="A0A9P9G4L8"/>
<reference evidence="1" key="1">
    <citation type="journal article" date="2021" name="Nat. Commun.">
        <title>Genetic determinants of endophytism in the Arabidopsis root mycobiome.</title>
        <authorList>
            <person name="Mesny F."/>
            <person name="Miyauchi S."/>
            <person name="Thiergart T."/>
            <person name="Pickel B."/>
            <person name="Atanasova L."/>
            <person name="Karlsson M."/>
            <person name="Huettel B."/>
            <person name="Barry K.W."/>
            <person name="Haridas S."/>
            <person name="Chen C."/>
            <person name="Bauer D."/>
            <person name="Andreopoulos W."/>
            <person name="Pangilinan J."/>
            <person name="LaButti K."/>
            <person name="Riley R."/>
            <person name="Lipzen A."/>
            <person name="Clum A."/>
            <person name="Drula E."/>
            <person name="Henrissat B."/>
            <person name="Kohler A."/>
            <person name="Grigoriev I.V."/>
            <person name="Martin F.M."/>
            <person name="Hacquard S."/>
        </authorList>
    </citation>
    <scope>NUCLEOTIDE SEQUENCE</scope>
    <source>
        <strain evidence="1">MPI-CAGE-AT-0023</strain>
    </source>
</reference>
<evidence type="ECO:0000313" key="1">
    <source>
        <dbReference type="EMBL" id="KAH7232396.1"/>
    </source>
</evidence>
<dbReference type="EMBL" id="JAGMUX010000019">
    <property type="protein sequence ID" value="KAH7232396.1"/>
    <property type="molecule type" value="Genomic_DNA"/>
</dbReference>
<gene>
    <name evidence="1" type="ORF">BKA55DRAFT_544727</name>
</gene>